<dbReference type="AlphaFoldDB" id="A0A847S4Y3"/>
<protein>
    <submittedName>
        <fullName evidence="1">Uncharacterized protein</fullName>
    </submittedName>
</protein>
<dbReference type="Pfam" id="PF20551">
    <property type="entry name" value="DUF6765"/>
    <property type="match status" value="1"/>
</dbReference>
<dbReference type="RefSeq" id="WP_168876453.1">
    <property type="nucleotide sequence ID" value="NZ_JABAIM010000001.1"/>
</dbReference>
<sequence length="369" mass="41889">MQIDFHHGVTWVVARMAGFSSEEAGIIAHSAQYVDDATNQGLIHFDNRMLYERIASAHKMLDYRNFDELADHYAWIPFHFLPGNDGLDTPLTATDEHSFIRRMVCRPDSPPARRMVADLIRQRGQTPDLHRLGIVLHVYADTWAHQGFCGLQHAVNRATKLQDEHGHSPLSLIKRLSEYFREQVEALTGELVGAVLPLGHGAALSWPDLPWLHWRYHNGWGEAVERNNAQDFAAAARALYVACCRYRAGDPDLAVTLPDFSALDQLLWQTQDEDGEVRHQVWLDAIAHGRFHDASGEPIKERLTYLAKGPGSWKAQALGELADEQPKGQVYPWTPAFQHSHWKRFHDALLRHRQYVLLELLPGYGLLAA</sequence>
<organism evidence="1 2">
    <name type="scientific">Leeia aquatica</name>
    <dbReference type="NCBI Taxonomy" id="2725557"/>
    <lineage>
        <taxon>Bacteria</taxon>
        <taxon>Pseudomonadati</taxon>
        <taxon>Pseudomonadota</taxon>
        <taxon>Betaproteobacteria</taxon>
        <taxon>Neisseriales</taxon>
        <taxon>Leeiaceae</taxon>
        <taxon>Leeia</taxon>
    </lineage>
</organism>
<name>A0A847S4Y3_9NEIS</name>
<evidence type="ECO:0000313" key="1">
    <source>
        <dbReference type="EMBL" id="NLR74874.1"/>
    </source>
</evidence>
<reference evidence="1 2" key="1">
    <citation type="submission" date="2020-04" db="EMBL/GenBank/DDBJ databases">
        <title>Draft genome of Leeia sp. IMCC25680.</title>
        <authorList>
            <person name="Song J."/>
            <person name="Cho J.-C."/>
        </authorList>
    </citation>
    <scope>NUCLEOTIDE SEQUENCE [LARGE SCALE GENOMIC DNA]</scope>
    <source>
        <strain evidence="1 2">IMCC25680</strain>
    </source>
</reference>
<evidence type="ECO:0000313" key="2">
    <source>
        <dbReference type="Proteomes" id="UP000587991"/>
    </source>
</evidence>
<dbReference type="Proteomes" id="UP000587991">
    <property type="component" value="Unassembled WGS sequence"/>
</dbReference>
<dbReference type="InterPro" id="IPR046653">
    <property type="entry name" value="DUF6765"/>
</dbReference>
<keyword evidence="2" id="KW-1185">Reference proteome</keyword>
<comment type="caution">
    <text evidence="1">The sequence shown here is derived from an EMBL/GenBank/DDBJ whole genome shotgun (WGS) entry which is preliminary data.</text>
</comment>
<proteinExistence type="predicted"/>
<accession>A0A847S4Y3</accession>
<gene>
    <name evidence="1" type="ORF">HF682_06855</name>
</gene>
<dbReference type="EMBL" id="JABAIM010000001">
    <property type="protein sequence ID" value="NLR74874.1"/>
    <property type="molecule type" value="Genomic_DNA"/>
</dbReference>